<dbReference type="SUPFAM" id="SSF56112">
    <property type="entry name" value="Protein kinase-like (PK-like)"/>
    <property type="match status" value="1"/>
</dbReference>
<keyword evidence="3 8" id="KW-0418">Kinase</keyword>
<dbReference type="Proteomes" id="UP001610631">
    <property type="component" value="Unassembled WGS sequence"/>
</dbReference>
<feature type="compositionally biased region" description="Low complexity" evidence="6">
    <location>
        <begin position="297"/>
        <end position="317"/>
    </location>
</feature>
<feature type="compositionally biased region" description="Low complexity" evidence="6">
    <location>
        <begin position="359"/>
        <end position="369"/>
    </location>
</feature>
<dbReference type="PANTHER" id="PTHR43289">
    <property type="entry name" value="MITOGEN-ACTIVATED PROTEIN KINASE KINASE KINASE 20-RELATED"/>
    <property type="match status" value="1"/>
</dbReference>
<evidence type="ECO:0000256" key="1">
    <source>
        <dbReference type="ARBA" id="ARBA00022679"/>
    </source>
</evidence>
<dbReference type="RefSeq" id="WP_395512228.1">
    <property type="nucleotide sequence ID" value="NZ_JBBDHD010000086.1"/>
</dbReference>
<evidence type="ECO:0000256" key="4">
    <source>
        <dbReference type="ARBA" id="ARBA00022840"/>
    </source>
</evidence>
<evidence type="ECO:0000256" key="6">
    <source>
        <dbReference type="SAM" id="MobiDB-lite"/>
    </source>
</evidence>
<dbReference type="Gene3D" id="1.10.510.10">
    <property type="entry name" value="Transferase(Phosphotransferase) domain 1"/>
    <property type="match status" value="1"/>
</dbReference>
<dbReference type="PROSITE" id="PS00108">
    <property type="entry name" value="PROTEIN_KINASE_ST"/>
    <property type="match status" value="1"/>
</dbReference>
<accession>A0ABW7PJF1</accession>
<feature type="compositionally biased region" description="Basic and acidic residues" evidence="6">
    <location>
        <begin position="389"/>
        <end position="417"/>
    </location>
</feature>
<evidence type="ECO:0000313" key="9">
    <source>
        <dbReference type="Proteomes" id="UP001610631"/>
    </source>
</evidence>
<keyword evidence="9" id="KW-1185">Reference proteome</keyword>
<evidence type="ECO:0000256" key="5">
    <source>
        <dbReference type="PROSITE-ProRule" id="PRU10141"/>
    </source>
</evidence>
<feature type="compositionally biased region" description="Basic and acidic residues" evidence="6">
    <location>
        <begin position="326"/>
        <end position="341"/>
    </location>
</feature>
<dbReference type="Pfam" id="PF00069">
    <property type="entry name" value="Pkinase"/>
    <property type="match status" value="1"/>
</dbReference>
<feature type="region of interest" description="Disordered" evidence="6">
    <location>
        <begin position="297"/>
        <end position="445"/>
    </location>
</feature>
<dbReference type="GO" id="GO:0016301">
    <property type="term" value="F:kinase activity"/>
    <property type="evidence" value="ECO:0007669"/>
    <property type="project" value="UniProtKB-KW"/>
</dbReference>
<dbReference type="SMART" id="SM00220">
    <property type="entry name" value="S_TKc"/>
    <property type="match status" value="1"/>
</dbReference>
<dbReference type="InterPro" id="IPR011009">
    <property type="entry name" value="Kinase-like_dom_sf"/>
</dbReference>
<dbReference type="Gene3D" id="3.30.200.20">
    <property type="entry name" value="Phosphorylase Kinase, domain 1"/>
    <property type="match status" value="1"/>
</dbReference>
<proteinExistence type="predicted"/>
<reference evidence="8 9" key="1">
    <citation type="submission" date="2024-03" db="EMBL/GenBank/DDBJ databases">
        <title>Whole genome sequencing of Streptomyces racemochromogenes, to identify antimicrobial biosynthetic gene clusters.</title>
        <authorList>
            <person name="Suryawanshi P."/>
            <person name="Krishnaraj P.U."/>
            <person name="Arun Y.P."/>
            <person name="Suryawanshi M.P."/>
            <person name="Rakshit O."/>
        </authorList>
    </citation>
    <scope>NUCLEOTIDE SEQUENCE [LARGE SCALE GENOMIC DNA]</scope>
    <source>
        <strain evidence="8 9">AUDT626</strain>
    </source>
</reference>
<sequence>MEAIGSSDPERVGPYRVLGVLGQGGMGRVLLAAAPDGRLVAVKQVHAGLAADHDFRARFRREVTASQKVSGAYTAAVMDADVDAPTPWLASVFVPGPSLGTAVAELGALPEETVRRLAAGLVTALTEIHRAGLIHRDLKPENVLLTQDGVRVIDLGIARAAESGMDTQLTRTGLVIGSPAFMSPEQAEGGELTPASDLFSLGSVLALAATGSSPFAADSTLRTLFNLVHGEPELSAVPAGLRPLVARCLAKVPAARPTPAELLRLIGPVPPAGRLPWPPAVHDLIAAQGAAIDRLLGGGADAAPGRRPTARAPQAGPERAATPTEPDARARIPDPRLEGRPPHGAAPGPAAAPGPSAGPPHGAAPGPAAETEQAAGLRHEAGRAQAPEPQHRQEPQHRAESQHRPGPERRPEPERRVGPGRGAGVAGGVTAAAAPAGPEAEPARSWARPPRAALLAAVGVLAAVGLGAWGTTWARSGPEDPGTVEVKDKYTALADCPTAAPLLPLLQRARDSSKDVHSETASGAITSCGWSQDRAAYASVDWDLELSGRGRSGTEEQRKRYAEAMTDGGGEPGIGDEAFWNGACQLVVRDGNVMVTVWLNGGQSPDACRPQVKDTARAALALTPASAR</sequence>
<name>A0ABW7PJF1_9ACTN</name>
<dbReference type="PROSITE" id="PS00107">
    <property type="entry name" value="PROTEIN_KINASE_ATP"/>
    <property type="match status" value="1"/>
</dbReference>
<dbReference type="PANTHER" id="PTHR43289:SF34">
    <property type="entry name" value="SERINE_THREONINE-PROTEIN KINASE YBDM-RELATED"/>
    <property type="match status" value="1"/>
</dbReference>
<keyword evidence="2 5" id="KW-0547">Nucleotide-binding</keyword>
<organism evidence="8 9">
    <name type="scientific">Streptomyces racemochromogenes</name>
    <dbReference type="NCBI Taxonomy" id="67353"/>
    <lineage>
        <taxon>Bacteria</taxon>
        <taxon>Bacillati</taxon>
        <taxon>Actinomycetota</taxon>
        <taxon>Actinomycetes</taxon>
        <taxon>Kitasatosporales</taxon>
        <taxon>Streptomycetaceae</taxon>
        <taxon>Streptomyces</taxon>
    </lineage>
</organism>
<feature type="binding site" evidence="5">
    <location>
        <position position="43"/>
    </location>
    <ligand>
        <name>ATP</name>
        <dbReference type="ChEBI" id="CHEBI:30616"/>
    </ligand>
</feature>
<gene>
    <name evidence="8" type="ORF">WDV06_26125</name>
</gene>
<dbReference type="InterPro" id="IPR017441">
    <property type="entry name" value="Protein_kinase_ATP_BS"/>
</dbReference>
<dbReference type="PROSITE" id="PS50011">
    <property type="entry name" value="PROTEIN_KINASE_DOM"/>
    <property type="match status" value="1"/>
</dbReference>
<dbReference type="EMBL" id="JBBDHD010000086">
    <property type="protein sequence ID" value="MFH7598540.1"/>
    <property type="molecule type" value="Genomic_DNA"/>
</dbReference>
<protein>
    <submittedName>
        <fullName evidence="8">Protein kinase</fullName>
    </submittedName>
</protein>
<keyword evidence="4 5" id="KW-0067">ATP-binding</keyword>
<dbReference type="CDD" id="cd14014">
    <property type="entry name" value="STKc_PknB_like"/>
    <property type="match status" value="1"/>
</dbReference>
<feature type="domain" description="Protein kinase" evidence="7">
    <location>
        <begin position="15"/>
        <end position="285"/>
    </location>
</feature>
<evidence type="ECO:0000256" key="2">
    <source>
        <dbReference type="ARBA" id="ARBA00022741"/>
    </source>
</evidence>
<keyword evidence="1" id="KW-0808">Transferase</keyword>
<comment type="caution">
    <text evidence="8">The sequence shown here is derived from an EMBL/GenBank/DDBJ whole genome shotgun (WGS) entry which is preliminary data.</text>
</comment>
<evidence type="ECO:0000256" key="3">
    <source>
        <dbReference type="ARBA" id="ARBA00022777"/>
    </source>
</evidence>
<evidence type="ECO:0000313" key="8">
    <source>
        <dbReference type="EMBL" id="MFH7598540.1"/>
    </source>
</evidence>
<feature type="compositionally biased region" description="Low complexity" evidence="6">
    <location>
        <begin position="428"/>
        <end position="445"/>
    </location>
</feature>
<evidence type="ECO:0000259" key="7">
    <source>
        <dbReference type="PROSITE" id="PS50011"/>
    </source>
</evidence>
<dbReference type="InterPro" id="IPR000719">
    <property type="entry name" value="Prot_kinase_dom"/>
</dbReference>
<dbReference type="InterPro" id="IPR008271">
    <property type="entry name" value="Ser/Thr_kinase_AS"/>
</dbReference>